<dbReference type="AlphaFoldDB" id="A0A9N8HDR3"/>
<evidence type="ECO:0000313" key="2">
    <source>
        <dbReference type="EMBL" id="CAB9508630.1"/>
    </source>
</evidence>
<dbReference type="OrthoDB" id="422642at2759"/>
<dbReference type="InterPro" id="IPR038765">
    <property type="entry name" value="Papain-like_cys_pep_sf"/>
</dbReference>
<protein>
    <submittedName>
        <fullName evidence="2">Uncharacterized protein</fullName>
    </submittedName>
</protein>
<reference evidence="2" key="1">
    <citation type="submission" date="2020-06" db="EMBL/GenBank/DDBJ databases">
        <authorList>
            <consortium name="Plant Systems Biology data submission"/>
        </authorList>
    </citation>
    <scope>NUCLEOTIDE SEQUENCE</scope>
    <source>
        <strain evidence="2">D6</strain>
    </source>
</reference>
<sequence>MCYLIGQNLDKEFSQGMGKFKVMELLSKKSPVGKRFHALYSAKGDELTPPKCEEKETFQLYLETHFPEYLNSGGCGGHAANHFTIFDENPDHPNMEPFYRFQLSGNCFLQAPILMLWYLALWYDKDKAAADVPLIHLSRYARNTFESKFLYEYLFNDAGGESWLVISKLITDRTRMEHMIEYTSSYEDVLDFLKKHGPAVVELDNVPLEDFCKPNKFHYTTLPKMDKTKKTEMGGHSMLLVGVRQDEARQTFFLLQNWWEGKLFVEVRNDYLITIAGDRYGFRFIKAAFELKDEAQVYAQPRTEGARNAQSSPLLERQFRQQGVKQR</sequence>
<accession>A0A9N8HDR3</accession>
<evidence type="ECO:0000313" key="3">
    <source>
        <dbReference type="Proteomes" id="UP001153069"/>
    </source>
</evidence>
<gene>
    <name evidence="2" type="ORF">SEMRO_354_G124840.1</name>
</gene>
<evidence type="ECO:0000256" key="1">
    <source>
        <dbReference type="SAM" id="MobiDB-lite"/>
    </source>
</evidence>
<proteinExistence type="predicted"/>
<comment type="caution">
    <text evidence="2">The sequence shown here is derived from an EMBL/GenBank/DDBJ whole genome shotgun (WGS) entry which is preliminary data.</text>
</comment>
<keyword evidence="3" id="KW-1185">Reference proteome</keyword>
<organism evidence="2 3">
    <name type="scientific">Seminavis robusta</name>
    <dbReference type="NCBI Taxonomy" id="568900"/>
    <lineage>
        <taxon>Eukaryota</taxon>
        <taxon>Sar</taxon>
        <taxon>Stramenopiles</taxon>
        <taxon>Ochrophyta</taxon>
        <taxon>Bacillariophyta</taxon>
        <taxon>Bacillariophyceae</taxon>
        <taxon>Bacillariophycidae</taxon>
        <taxon>Naviculales</taxon>
        <taxon>Naviculaceae</taxon>
        <taxon>Seminavis</taxon>
    </lineage>
</organism>
<dbReference type="EMBL" id="CAICTM010000353">
    <property type="protein sequence ID" value="CAB9508630.1"/>
    <property type="molecule type" value="Genomic_DNA"/>
</dbReference>
<feature type="region of interest" description="Disordered" evidence="1">
    <location>
        <begin position="302"/>
        <end position="327"/>
    </location>
</feature>
<dbReference type="SUPFAM" id="SSF54001">
    <property type="entry name" value="Cysteine proteinases"/>
    <property type="match status" value="1"/>
</dbReference>
<name>A0A9N8HDR3_9STRA</name>
<dbReference type="Gene3D" id="3.90.70.10">
    <property type="entry name" value="Cysteine proteinases"/>
    <property type="match status" value="1"/>
</dbReference>
<dbReference type="Proteomes" id="UP001153069">
    <property type="component" value="Unassembled WGS sequence"/>
</dbReference>